<sequence>MGRYEYAVKFYLMIETNDGSYYIKVAQCYMVLGEKRKAIPYFYKALQSMKGDIDIRVTLSSLLIDEGKTNEAVTLLSPPKSPELQSATTPDQQKPWWCDGKVKVHLANIYYNEGKLEDFVDTIFLPILDTLNVEHANRKVMFFPMVLTYCLIKLCICYYFFYIYTFHFCSSAQYGFRSVFLHPTIVFYDNKYCNNICLEMTAGTLSII</sequence>
<evidence type="ECO:0000313" key="2">
    <source>
        <dbReference type="EMBL" id="JAD89915.1"/>
    </source>
</evidence>
<dbReference type="EMBL" id="GBRH01207980">
    <property type="protein sequence ID" value="JAD89915.1"/>
    <property type="molecule type" value="Transcribed_RNA"/>
</dbReference>
<dbReference type="GO" id="GO:0000127">
    <property type="term" value="C:transcription factor TFIIIC complex"/>
    <property type="evidence" value="ECO:0007669"/>
    <property type="project" value="TreeGrafter"/>
</dbReference>
<dbReference type="InterPro" id="IPR039340">
    <property type="entry name" value="Tfc4/TFIIIC-102/Sfc4"/>
</dbReference>
<dbReference type="PANTHER" id="PTHR23082">
    <property type="entry name" value="TRANSCRIPTION INITIATION FACTOR IIIC TFIIIC , POLYPEPTIDE 3-RELATED"/>
    <property type="match status" value="1"/>
</dbReference>
<dbReference type="InterPro" id="IPR019734">
    <property type="entry name" value="TPR_rpt"/>
</dbReference>
<keyword evidence="1" id="KW-1133">Transmembrane helix</keyword>
<dbReference type="Gene3D" id="1.25.40.10">
    <property type="entry name" value="Tetratricopeptide repeat domain"/>
    <property type="match status" value="1"/>
</dbReference>
<evidence type="ECO:0000256" key="1">
    <source>
        <dbReference type="SAM" id="Phobius"/>
    </source>
</evidence>
<keyword evidence="1" id="KW-0472">Membrane</keyword>
<dbReference type="InterPro" id="IPR011990">
    <property type="entry name" value="TPR-like_helical_dom_sf"/>
</dbReference>
<dbReference type="AlphaFoldDB" id="A0A0A9DW74"/>
<organism evidence="2">
    <name type="scientific">Arundo donax</name>
    <name type="common">Giant reed</name>
    <name type="synonym">Donax arundinaceus</name>
    <dbReference type="NCBI Taxonomy" id="35708"/>
    <lineage>
        <taxon>Eukaryota</taxon>
        <taxon>Viridiplantae</taxon>
        <taxon>Streptophyta</taxon>
        <taxon>Embryophyta</taxon>
        <taxon>Tracheophyta</taxon>
        <taxon>Spermatophyta</taxon>
        <taxon>Magnoliopsida</taxon>
        <taxon>Liliopsida</taxon>
        <taxon>Poales</taxon>
        <taxon>Poaceae</taxon>
        <taxon>PACMAD clade</taxon>
        <taxon>Arundinoideae</taxon>
        <taxon>Arundineae</taxon>
        <taxon>Arundo</taxon>
    </lineage>
</organism>
<feature type="transmembrane region" description="Helical" evidence="1">
    <location>
        <begin position="140"/>
        <end position="161"/>
    </location>
</feature>
<reference evidence="2" key="1">
    <citation type="submission" date="2014-09" db="EMBL/GenBank/DDBJ databases">
        <authorList>
            <person name="Magalhaes I.L.F."/>
            <person name="Oliveira U."/>
            <person name="Santos F.R."/>
            <person name="Vidigal T.H.D.A."/>
            <person name="Brescovit A.D."/>
            <person name="Santos A.J."/>
        </authorList>
    </citation>
    <scope>NUCLEOTIDE SEQUENCE</scope>
    <source>
        <tissue evidence="2">Shoot tissue taken approximately 20 cm above the soil surface</tissue>
    </source>
</reference>
<protein>
    <submittedName>
        <fullName evidence="2">Uncharacterized protein</fullName>
    </submittedName>
</protein>
<name>A0A0A9DW74_ARUDO</name>
<dbReference type="PANTHER" id="PTHR23082:SF0">
    <property type="entry name" value="GENERAL TRANSCRIPTION FACTOR 3C POLYPEPTIDE 3"/>
    <property type="match status" value="1"/>
</dbReference>
<dbReference type="Pfam" id="PF13181">
    <property type="entry name" value="TPR_8"/>
    <property type="match status" value="1"/>
</dbReference>
<dbReference type="GO" id="GO:0006383">
    <property type="term" value="P:transcription by RNA polymerase III"/>
    <property type="evidence" value="ECO:0007669"/>
    <property type="project" value="InterPro"/>
</dbReference>
<keyword evidence="1" id="KW-0812">Transmembrane</keyword>
<reference evidence="2" key="2">
    <citation type="journal article" date="2015" name="Data Brief">
        <title>Shoot transcriptome of the giant reed, Arundo donax.</title>
        <authorList>
            <person name="Barrero R.A."/>
            <person name="Guerrero F.D."/>
            <person name="Moolhuijzen P."/>
            <person name="Goolsby J.A."/>
            <person name="Tidwell J."/>
            <person name="Bellgard S.E."/>
            <person name="Bellgard M.I."/>
        </authorList>
    </citation>
    <scope>NUCLEOTIDE SEQUENCE</scope>
    <source>
        <tissue evidence="2">Shoot tissue taken approximately 20 cm above the soil surface</tissue>
    </source>
</reference>
<accession>A0A0A9DW74</accession>
<proteinExistence type="predicted"/>
<dbReference type="SUPFAM" id="SSF48452">
    <property type="entry name" value="TPR-like"/>
    <property type="match status" value="1"/>
</dbReference>